<evidence type="ECO:0000256" key="2">
    <source>
        <dbReference type="ARBA" id="ARBA00022801"/>
    </source>
</evidence>
<proteinExistence type="inferred from homology"/>
<dbReference type="InterPro" id="IPR001650">
    <property type="entry name" value="Helicase_C-like"/>
</dbReference>
<dbReference type="PROSITE" id="PS50181">
    <property type="entry name" value="FBOX"/>
    <property type="match status" value="1"/>
</dbReference>
<dbReference type="InterPro" id="IPR011545">
    <property type="entry name" value="DEAD/DEAH_box_helicase_dom"/>
</dbReference>
<dbReference type="CDD" id="cd18787">
    <property type="entry name" value="SF2_C_DEAD"/>
    <property type="match status" value="1"/>
</dbReference>
<dbReference type="CDD" id="cd17941">
    <property type="entry name" value="DEADc_DDX10"/>
    <property type="match status" value="1"/>
</dbReference>
<feature type="domain" description="Helicase C-terminal" evidence="11">
    <location>
        <begin position="1493"/>
        <end position="1658"/>
    </location>
</feature>
<evidence type="ECO:0000256" key="1">
    <source>
        <dbReference type="ARBA" id="ARBA00022741"/>
    </source>
</evidence>
<evidence type="ECO:0000259" key="11">
    <source>
        <dbReference type="PROSITE" id="PS51194"/>
    </source>
</evidence>
<dbReference type="InterPro" id="IPR001810">
    <property type="entry name" value="F-box_dom"/>
</dbReference>
<dbReference type="PROSITE" id="PS00039">
    <property type="entry name" value="DEAD_ATP_HELICASE"/>
    <property type="match status" value="1"/>
</dbReference>
<feature type="compositionally biased region" description="Basic residues" evidence="8">
    <location>
        <begin position="1851"/>
        <end position="1861"/>
    </location>
</feature>
<dbReference type="InterPro" id="IPR014014">
    <property type="entry name" value="RNA_helicase_DEAD_Q_motif"/>
</dbReference>
<feature type="compositionally biased region" description="Basic and acidic residues" evidence="8">
    <location>
        <begin position="1738"/>
        <end position="1747"/>
    </location>
</feature>
<keyword evidence="4 7" id="KW-0067">ATP-binding</keyword>
<feature type="domain" description="F-box" evidence="9">
    <location>
        <begin position="2"/>
        <end position="54"/>
    </location>
</feature>
<feature type="domain" description="DEAD-box RNA helicase Q" evidence="12">
    <location>
        <begin position="1275"/>
        <end position="1303"/>
    </location>
</feature>
<dbReference type="Pfam" id="PF13959">
    <property type="entry name" value="CTE_SPB4"/>
    <property type="match status" value="1"/>
</dbReference>
<evidence type="ECO:0000256" key="4">
    <source>
        <dbReference type="ARBA" id="ARBA00022840"/>
    </source>
</evidence>
<dbReference type="PROSITE" id="PS51192">
    <property type="entry name" value="HELICASE_ATP_BIND_1"/>
    <property type="match status" value="1"/>
</dbReference>
<accession>A0A814BDW7</accession>
<dbReference type="GO" id="GO:0016787">
    <property type="term" value="F:hydrolase activity"/>
    <property type="evidence" value="ECO:0007669"/>
    <property type="project" value="UniProtKB-KW"/>
</dbReference>
<comment type="function">
    <text evidence="7">RNA helicase.</text>
</comment>
<name>A0A814BDW7_ADIRI</name>
<dbReference type="InterPro" id="IPR014001">
    <property type="entry name" value="Helicase_ATP-bd"/>
</dbReference>
<comment type="domain">
    <text evidence="7">The Q motif is unique to and characteristic of the DEAD box family of RNA helicases and controls ATP binding and hydrolysis.</text>
</comment>
<evidence type="ECO:0000256" key="3">
    <source>
        <dbReference type="ARBA" id="ARBA00022806"/>
    </source>
</evidence>
<evidence type="ECO:0000313" key="13">
    <source>
        <dbReference type="EMBL" id="CAF0925567.1"/>
    </source>
</evidence>
<sequence>MKKQLEDLPNELIWLILEYISPIDAFVAFFNLSQRFNQILCSIHFRFNLQYISQTQYDYYLHTILPNIELIWVESLSVNDITNRLDSIRRLCCLRSLTLLHLRTESINNLAKHILPDLQQLERLYLHSEYALKDEDVNCLSAVIFSEQIASLTHCHLAFQDFGCMNFYHLADTNRNDTLKTLIIDQWCRLNDFTKLLRLTPNICRLTVRLFDTNPKATVDPSSLTVDDFATLVPNLVYLRAKLSQISFSNATKVLFHRLPTQLRELSLSTWSIEYANGEHWETILSSRYPNLKQFRLIISLDRIPSNHTIKINTDLDNIVKSFNQSKYFLDHHWNVLININERDRLKFVLHTTPYPIENFQTTLYNIRRCTASPAVIQSAYSHVTKLTLTLHDDLPHTTDHYEEYRSFSRVEELIFLSNLTNDCQEFSTHNYFRDLQTTVNLSTVTSLGFLDEVVQQYPIQLISLLLENLPKLRSLTLSYRLYDRLEPRLLSSLKQLTLIFAMYSSISPPVVQIQQSLPRSLILTNELILGLVQNASTINLQTLSLLVRGIDVFDEQFCQYLEEHFTIAQNVAYDLLPFDKMMSFENSFPDEIILEICRYLHPIDILLSFAGLNRRLNGTISDFIRHIHLSSTISYEKYLYLLQTILPLIWSSIESLTINNYQIPCLTTSFLDYTDRILPSNLKRLCLLHLNTNETYHFINRLMHQCVVEELVIECMDCDFVNQQELYGYRIAQMLFYCHPTLKSIELRGEILFDLNHLSFLSLSSSDDANLGLDACRLSVLRRLTIPLRSLSSLHLLLIYQPCLEYLNVHIGDGKCTYDYKIRPFPPLYNLREFHFRSEDLVIKFNDLVELLVYFPNLKSLSLDLTTECLAFFDGDLLQTMVQSLDSFQFSIARFSPPTSEEQTLSTFYTPFWLQTKQWYTQCYWHNDEENNDADYFHIYSAPFPFTEFDVYKCTSENLVSKDQIPPFSQVKRLELSETSDVNAIPFLRRCPNIRTICLNDVYDDDENYGTDEEEDIMDQIAENMTSSDLQTSNSLQSALPVLPYIRDISILALPDHYLGFFERLLHVSPNASQLSIYFDDLMEIVQTAQQNLLQILQQHIYQLKINFDYLWLISDIRRDIPKILRVFSRINVLTISLHEGQRRTLLTVKELLTYIFKHQSDLRCINIKSHSPTGFDAMKKQGDIDLIKIWLRNTGDTRFKYENYLKDSVRIELNSSSLVVWLRRSISEPCRMRDNQKIKIKNYSQRIPQWKKIDQEIQQLTRQYDQIDPGSIQTFNDLPLSRNTLEGLTKAGFTKPTDIQREAIGVALQGRDILGAAMTGSGKTLAFLIPVLECLYRARWTMNDGLGVLILSPTRELAYQTFEVLRKIGQFHDFSAGLIIGGKDLKGEQDRISRTNIVVSTPGRLLQHFDETWNFTCEKLKMFIIDEADRTLDMGFAETVRSIVSNLPNERQTLLFSATQTRSIRELSLVSLKNPVYVSAHEKAKTSTPANLTQSYIICEVPQKISLIWSFIKNHLKSKIIIFIQSCKQVKFIYNVVCKLRPGLPVLALYGTMGQMKRMSVYDTFCRKQYACLFATDIAARGLDFPAINWVLQFDCPPDANTYIHRVGRTARFQQGGEALLILTNREEQGMIKQLEDKKVPLNKIEVNPNYIHDLTPKLQALCAQFPELKEQAKRAFTSYLRSLILMGNRKVFDVKSIDTDAFATSLGLEIAPKVRFMKKGQKQEEEQPSTTAGETSDRFSHEVIGEDEDDDDEGWFTVKEKPEALDEISIDLPAKQDKNKKLTKAQLARKLRKKQLQINKRVEYDDEGKVIVHSDDEDQSATYNIEEAKARLQEMDRKDKEAYRALIKQKHKERRKKNKREEPVEEASE</sequence>
<evidence type="ECO:0000256" key="5">
    <source>
        <dbReference type="ARBA" id="ARBA00022884"/>
    </source>
</evidence>
<dbReference type="PROSITE" id="PS51194">
    <property type="entry name" value="HELICASE_CTER"/>
    <property type="match status" value="1"/>
</dbReference>
<feature type="short sequence motif" description="Q motif" evidence="6">
    <location>
        <begin position="1275"/>
        <end position="1303"/>
    </location>
</feature>
<keyword evidence="14" id="KW-1185">Reference proteome</keyword>
<keyword evidence="3 7" id="KW-0347">Helicase</keyword>
<dbReference type="PROSITE" id="PS51195">
    <property type="entry name" value="Q_MOTIF"/>
    <property type="match status" value="1"/>
</dbReference>
<dbReference type="EC" id="3.6.4.13" evidence="7"/>
<dbReference type="SUPFAM" id="SSF52540">
    <property type="entry name" value="P-loop containing nucleoside triphosphate hydrolases"/>
    <property type="match status" value="1"/>
</dbReference>
<evidence type="ECO:0000259" key="9">
    <source>
        <dbReference type="PROSITE" id="PS50181"/>
    </source>
</evidence>
<dbReference type="InterPro" id="IPR027417">
    <property type="entry name" value="P-loop_NTPase"/>
</dbReference>
<dbReference type="InterPro" id="IPR025313">
    <property type="entry name" value="SPB4-like_CTE"/>
</dbReference>
<feature type="compositionally biased region" description="Acidic residues" evidence="8">
    <location>
        <begin position="1748"/>
        <end position="1757"/>
    </location>
</feature>
<evidence type="ECO:0000313" key="14">
    <source>
        <dbReference type="Proteomes" id="UP000663828"/>
    </source>
</evidence>
<evidence type="ECO:0000256" key="7">
    <source>
        <dbReference type="RuleBase" id="RU365068"/>
    </source>
</evidence>
<gene>
    <name evidence="13" type="ORF">XAT740_LOCUS9282</name>
</gene>
<reference evidence="13" key="1">
    <citation type="submission" date="2021-02" db="EMBL/GenBank/DDBJ databases">
        <authorList>
            <person name="Nowell W R."/>
        </authorList>
    </citation>
    <scope>NUCLEOTIDE SEQUENCE</scope>
</reference>
<dbReference type="GO" id="GO:0003723">
    <property type="term" value="F:RNA binding"/>
    <property type="evidence" value="ECO:0007669"/>
    <property type="project" value="UniProtKB-UniRule"/>
</dbReference>
<dbReference type="SMART" id="SM00256">
    <property type="entry name" value="FBOX"/>
    <property type="match status" value="2"/>
</dbReference>
<keyword evidence="2 7" id="KW-0378">Hydrolase</keyword>
<dbReference type="PANTHER" id="PTHR24031">
    <property type="entry name" value="RNA HELICASE"/>
    <property type="match status" value="1"/>
</dbReference>
<evidence type="ECO:0000259" key="12">
    <source>
        <dbReference type="PROSITE" id="PS51195"/>
    </source>
</evidence>
<feature type="domain" description="Helicase ATP-binding" evidence="10">
    <location>
        <begin position="1306"/>
        <end position="1480"/>
    </location>
</feature>
<dbReference type="SMART" id="SM00490">
    <property type="entry name" value="HELICc"/>
    <property type="match status" value="1"/>
</dbReference>
<dbReference type="Pfam" id="PF00270">
    <property type="entry name" value="DEAD"/>
    <property type="match status" value="1"/>
</dbReference>
<protein>
    <recommendedName>
        <fullName evidence="7">ATP-dependent RNA helicase</fullName>
        <ecNumber evidence="7">3.6.4.13</ecNumber>
    </recommendedName>
</protein>
<organism evidence="13 14">
    <name type="scientific">Adineta ricciae</name>
    <name type="common">Rotifer</name>
    <dbReference type="NCBI Taxonomy" id="249248"/>
    <lineage>
        <taxon>Eukaryota</taxon>
        <taxon>Metazoa</taxon>
        <taxon>Spiralia</taxon>
        <taxon>Gnathifera</taxon>
        <taxon>Rotifera</taxon>
        <taxon>Eurotatoria</taxon>
        <taxon>Bdelloidea</taxon>
        <taxon>Adinetida</taxon>
        <taxon>Adinetidae</taxon>
        <taxon>Adineta</taxon>
    </lineage>
</organism>
<dbReference type="Gene3D" id="3.40.50.300">
    <property type="entry name" value="P-loop containing nucleotide triphosphate hydrolases"/>
    <property type="match status" value="2"/>
</dbReference>
<dbReference type="SMART" id="SM01178">
    <property type="entry name" value="DUF4217"/>
    <property type="match status" value="1"/>
</dbReference>
<dbReference type="InterPro" id="IPR000629">
    <property type="entry name" value="RNA-helicase_DEAD-box_CS"/>
</dbReference>
<keyword evidence="5 7" id="KW-0694">RNA-binding</keyword>
<comment type="caution">
    <text evidence="13">The sequence shown here is derived from an EMBL/GenBank/DDBJ whole genome shotgun (WGS) entry which is preliminary data.</text>
</comment>
<keyword evidence="1 7" id="KW-0547">Nucleotide-binding</keyword>
<dbReference type="Pfam" id="PF00271">
    <property type="entry name" value="Helicase_C"/>
    <property type="match status" value="1"/>
</dbReference>
<dbReference type="GO" id="GO:0003724">
    <property type="term" value="F:RNA helicase activity"/>
    <property type="evidence" value="ECO:0007669"/>
    <property type="project" value="UniProtKB-EC"/>
</dbReference>
<evidence type="ECO:0000259" key="10">
    <source>
        <dbReference type="PROSITE" id="PS51192"/>
    </source>
</evidence>
<dbReference type="EMBL" id="CAJNOR010000475">
    <property type="protein sequence ID" value="CAF0925567.1"/>
    <property type="molecule type" value="Genomic_DNA"/>
</dbReference>
<dbReference type="GO" id="GO:0005524">
    <property type="term" value="F:ATP binding"/>
    <property type="evidence" value="ECO:0007669"/>
    <property type="project" value="UniProtKB-UniRule"/>
</dbReference>
<dbReference type="SMART" id="SM00487">
    <property type="entry name" value="DEXDc"/>
    <property type="match status" value="1"/>
</dbReference>
<feature type="region of interest" description="Disordered" evidence="8">
    <location>
        <begin position="1721"/>
        <end position="1757"/>
    </location>
</feature>
<evidence type="ECO:0000256" key="8">
    <source>
        <dbReference type="SAM" id="MobiDB-lite"/>
    </source>
</evidence>
<dbReference type="Proteomes" id="UP000663828">
    <property type="component" value="Unassembled WGS sequence"/>
</dbReference>
<feature type="region of interest" description="Disordered" evidence="8">
    <location>
        <begin position="1851"/>
        <end position="1872"/>
    </location>
</feature>
<comment type="similarity">
    <text evidence="7">Belongs to the DEAD box helicase family.</text>
</comment>
<comment type="catalytic activity">
    <reaction evidence="7">
        <text>ATP + H2O = ADP + phosphate + H(+)</text>
        <dbReference type="Rhea" id="RHEA:13065"/>
        <dbReference type="ChEBI" id="CHEBI:15377"/>
        <dbReference type="ChEBI" id="CHEBI:15378"/>
        <dbReference type="ChEBI" id="CHEBI:30616"/>
        <dbReference type="ChEBI" id="CHEBI:43474"/>
        <dbReference type="ChEBI" id="CHEBI:456216"/>
        <dbReference type="EC" id="3.6.4.13"/>
    </reaction>
</comment>
<evidence type="ECO:0000256" key="6">
    <source>
        <dbReference type="PROSITE-ProRule" id="PRU00552"/>
    </source>
</evidence>